<organism evidence="2 3">
    <name type="scientific">Helicobacter saguini</name>
    <dbReference type="NCBI Taxonomy" id="1548018"/>
    <lineage>
        <taxon>Bacteria</taxon>
        <taxon>Pseudomonadati</taxon>
        <taxon>Campylobacterota</taxon>
        <taxon>Epsilonproteobacteria</taxon>
        <taxon>Campylobacterales</taxon>
        <taxon>Helicobacteraceae</taxon>
        <taxon>Helicobacter</taxon>
    </lineage>
</organism>
<dbReference type="Proteomes" id="UP000477070">
    <property type="component" value="Unassembled WGS sequence"/>
</dbReference>
<dbReference type="Proteomes" id="UP000029714">
    <property type="component" value="Unassembled WGS sequence"/>
</dbReference>
<dbReference type="EMBL" id="JRMP02000034">
    <property type="protein sequence ID" value="TLD91540.1"/>
    <property type="molecule type" value="Genomic_DNA"/>
</dbReference>
<accession>A0A347VU85</accession>
<evidence type="ECO:0000313" key="4">
    <source>
        <dbReference type="Proteomes" id="UP000477070"/>
    </source>
</evidence>
<gene>
    <name evidence="1" type="ORF">DCO61_03460</name>
    <name evidence="2" type="ORF">LS64_011820</name>
</gene>
<dbReference type="InterPro" id="IPR021107">
    <property type="entry name" value="Restrct_endonuc_II_HinP1I"/>
</dbReference>
<reference evidence="2 3" key="1">
    <citation type="journal article" date="2014" name="Genome Announc.">
        <title>Draft genome sequences of eight enterohepatic helicobacter species isolated from both laboratory and wild rodents.</title>
        <authorList>
            <person name="Sheh A."/>
            <person name="Shen Z."/>
            <person name="Fox J.G."/>
        </authorList>
    </citation>
    <scope>NUCLEOTIDE SEQUENCE [LARGE SCALE GENOMIC DNA]</scope>
    <source>
        <strain evidence="2 3">MIT 97-6194</strain>
    </source>
</reference>
<evidence type="ECO:0000313" key="2">
    <source>
        <dbReference type="EMBL" id="TLD91540.1"/>
    </source>
</evidence>
<keyword evidence="3" id="KW-1185">Reference proteome</keyword>
<comment type="caution">
    <text evidence="2">The sequence shown here is derived from an EMBL/GenBank/DDBJ whole genome shotgun (WGS) entry which is preliminary data.</text>
</comment>
<reference evidence="2" key="3">
    <citation type="submission" date="2018-04" db="EMBL/GenBank/DDBJ databases">
        <authorList>
            <person name="Sheh A."/>
            <person name="Shen Z."/>
            <person name="Mannion A.J."/>
            <person name="Fox J.G."/>
        </authorList>
    </citation>
    <scope>NUCLEOTIDE SEQUENCE</scope>
    <source>
        <strain evidence="2">MIT 97-6194</strain>
    </source>
</reference>
<sequence>MKWVLKSINEVLNFYYRDVCVSPKKSLKIVKVLVQRKG</sequence>
<evidence type="ECO:0000313" key="3">
    <source>
        <dbReference type="Proteomes" id="UP000029714"/>
    </source>
</evidence>
<proteinExistence type="predicted"/>
<reference evidence="2 3" key="2">
    <citation type="journal article" date="2016" name="Infect. Immun.">
        <title>Helicobacter saguini, a Novel Helicobacter Isolated from Cotton-Top Tamarins with Ulcerative Colitis, Has Proinflammatory Properties and Induces Typhlocolitis and Dysplasia in Gnotobiotic IL-10-/- Mice.</title>
        <authorList>
            <person name="Shen Z."/>
            <person name="Mannion A."/>
            <person name="Whary M.T."/>
            <person name="Muthupalani S."/>
            <person name="Sheh A."/>
            <person name="Feng Y."/>
            <person name="Gong G."/>
            <person name="Vandamme P."/>
            <person name="Holcombe H.R."/>
            <person name="Paster B.J."/>
            <person name="Fox J.G."/>
        </authorList>
    </citation>
    <scope>NUCLEOTIDE SEQUENCE [LARGE SCALE GENOMIC DNA]</scope>
    <source>
        <strain evidence="2 3">MIT 97-6194</strain>
    </source>
</reference>
<dbReference type="RefSeq" id="WP_118949437.1">
    <property type="nucleotide sequence ID" value="NZ_JRMP02000034.1"/>
</dbReference>
<protein>
    <submittedName>
        <fullName evidence="2">Uncharacterized protein</fullName>
    </submittedName>
</protein>
<dbReference type="AlphaFoldDB" id="A0A347VU85"/>
<name>A0A347VU85_9HELI</name>
<dbReference type="EMBL" id="QBIU01000001">
    <property type="protein sequence ID" value="MWV69102.1"/>
    <property type="molecule type" value="Genomic_DNA"/>
</dbReference>
<evidence type="ECO:0000313" key="1">
    <source>
        <dbReference type="EMBL" id="MWV69102.1"/>
    </source>
</evidence>
<reference evidence="1 4" key="4">
    <citation type="submission" date="2019-12" db="EMBL/GenBank/DDBJ databases">
        <title>Multi-Generational Helicobacter saguini Isolates.</title>
        <authorList>
            <person name="Mannion A."/>
            <person name="Shen Z."/>
            <person name="Fox J.G."/>
        </authorList>
    </citation>
    <scope>NUCLEOTIDE SEQUENCE [LARGE SCALE GENOMIC DNA]</scope>
    <source>
        <strain evidence="1">16-048</strain>
        <strain evidence="4">16-048 (F4)</strain>
    </source>
</reference>
<dbReference type="Pfam" id="PF11463">
    <property type="entry name" value="R-HINP1I"/>
    <property type="match status" value="1"/>
</dbReference>